<evidence type="ECO:0008006" key="3">
    <source>
        <dbReference type="Google" id="ProtNLM"/>
    </source>
</evidence>
<dbReference type="Pfam" id="PF14056">
    <property type="entry name" value="DUF4250"/>
    <property type="match status" value="1"/>
</dbReference>
<dbReference type="AlphaFoldDB" id="A0A133ZMZ2"/>
<keyword evidence="2" id="KW-1185">Reference proteome</keyword>
<name>A0A133ZMZ2_9FIRM</name>
<evidence type="ECO:0000313" key="1">
    <source>
        <dbReference type="EMBL" id="KXB56814.1"/>
    </source>
</evidence>
<comment type="caution">
    <text evidence="1">The sequence shown here is derived from an EMBL/GenBank/DDBJ whole genome shotgun (WGS) entry which is preliminary data.</text>
</comment>
<dbReference type="InterPro" id="IPR025346">
    <property type="entry name" value="DUF4250"/>
</dbReference>
<dbReference type="EMBL" id="LSDA01000099">
    <property type="protein sequence ID" value="KXB56814.1"/>
    <property type="molecule type" value="Genomic_DNA"/>
</dbReference>
<proteinExistence type="predicted"/>
<protein>
    <recommendedName>
        <fullName evidence="3">DUF4250 domain-containing protein</fullName>
    </recommendedName>
</protein>
<sequence>MSNMTLPKDPVMLLSLINTKLRDFNSSLDDFCKENNLNEDEIKKKLEMIDYHYNEDRNQFV</sequence>
<dbReference type="PATRIC" id="fig|467210.3.peg.1710"/>
<gene>
    <name evidence="1" type="ORF">HMPREF1866_01724</name>
</gene>
<dbReference type="STRING" id="467210.HMPREF1866_01724"/>
<accession>A0A133ZMZ2</accession>
<reference evidence="2" key="1">
    <citation type="submission" date="2016-01" db="EMBL/GenBank/DDBJ databases">
        <authorList>
            <person name="Mitreva M."/>
            <person name="Pepin K.H."/>
            <person name="Mihindukulasuriya K.A."/>
            <person name="Fulton R."/>
            <person name="Fronick C."/>
            <person name="O'Laughlin M."/>
            <person name="Miner T."/>
            <person name="Herter B."/>
            <person name="Rosa B.A."/>
            <person name="Cordes M."/>
            <person name="Tomlinson C."/>
            <person name="Wollam A."/>
            <person name="Palsikar V.B."/>
            <person name="Mardis E.R."/>
            <person name="Wilson R.K."/>
        </authorList>
    </citation>
    <scope>NUCLEOTIDE SEQUENCE [LARGE SCALE GENOMIC DNA]</scope>
    <source>
        <strain evidence="2">DNF00896</strain>
    </source>
</reference>
<organism evidence="1 2">
    <name type="scientific">Lachnoanaerobaculum saburreum</name>
    <dbReference type="NCBI Taxonomy" id="467210"/>
    <lineage>
        <taxon>Bacteria</taxon>
        <taxon>Bacillati</taxon>
        <taxon>Bacillota</taxon>
        <taxon>Clostridia</taxon>
        <taxon>Lachnospirales</taxon>
        <taxon>Lachnospiraceae</taxon>
        <taxon>Lachnoanaerobaculum</taxon>
    </lineage>
</organism>
<evidence type="ECO:0000313" key="2">
    <source>
        <dbReference type="Proteomes" id="UP000070394"/>
    </source>
</evidence>
<dbReference type="Proteomes" id="UP000070394">
    <property type="component" value="Unassembled WGS sequence"/>
</dbReference>